<evidence type="ECO:0000313" key="2">
    <source>
        <dbReference type="EMBL" id="MYL73146.1"/>
    </source>
</evidence>
<dbReference type="GO" id="GO:0003676">
    <property type="term" value="F:nucleic acid binding"/>
    <property type="evidence" value="ECO:0007669"/>
    <property type="project" value="InterPro"/>
</dbReference>
<organism evidence="2 3">
    <name type="scientific">Halobacillus litoralis</name>
    <dbReference type="NCBI Taxonomy" id="45668"/>
    <lineage>
        <taxon>Bacteria</taxon>
        <taxon>Bacillati</taxon>
        <taxon>Bacillota</taxon>
        <taxon>Bacilli</taxon>
        <taxon>Bacillales</taxon>
        <taxon>Bacillaceae</taxon>
        <taxon>Halobacillus</taxon>
    </lineage>
</organism>
<name>A0A845FHQ5_9BACI</name>
<dbReference type="GeneID" id="78009354"/>
<dbReference type="PROSITE" id="PS50994">
    <property type="entry name" value="INTEGRASE"/>
    <property type="match status" value="1"/>
</dbReference>
<dbReference type="OrthoDB" id="92877at2"/>
<sequence>MKLEGERGKVKEYLERGMSYTDIAQMLGMHRHTVKALSERERNHVQKRTKKGSKLDPYKEYLLRRVLEDHVFNCEKLYKEIRKQGYSGGKTILKEFVQPYRKSFKESYTRRYETEPGEQMQVDWKEAGLYQVDGDIIPLMIFVATLSYSRMSYVCFAERQDREHLLHCLVDAFEYFGGVPEKVLFDNMRTIINRRSGSEVEWNEKFLDFVDHYGFTPKVHRPYRPQTKGKVERFIGYMNGWLETSSVRSLQELNRTLMRWVEERANQRDHSTTERKPVELWMKESLDSLPTKYEVSYLTYRKIGKDGVMNYHARKILMNSPYAGQEVMIKETLYGKITVHHRGEAILTYTKDDKILPLSEQIRKKQRSKAGTFHAASDIEVAVRPLSVYDQFLREGE</sequence>
<proteinExistence type="predicted"/>
<dbReference type="Pfam" id="PF00665">
    <property type="entry name" value="rve"/>
    <property type="match status" value="1"/>
</dbReference>
<dbReference type="Gene3D" id="3.30.420.10">
    <property type="entry name" value="Ribonuclease H-like superfamily/Ribonuclease H"/>
    <property type="match status" value="1"/>
</dbReference>
<dbReference type="PANTHER" id="PTHR35004">
    <property type="entry name" value="TRANSPOSASE RV3428C-RELATED"/>
    <property type="match status" value="1"/>
</dbReference>
<dbReference type="InterPro" id="IPR036397">
    <property type="entry name" value="RNaseH_sf"/>
</dbReference>
<dbReference type="Proteomes" id="UP000450457">
    <property type="component" value="Unassembled WGS sequence"/>
</dbReference>
<dbReference type="InterPro" id="IPR012337">
    <property type="entry name" value="RNaseH-like_sf"/>
</dbReference>
<gene>
    <name evidence="2" type="ORF">GLW00_20220</name>
</gene>
<dbReference type="AlphaFoldDB" id="A0A845FHQ5"/>
<dbReference type="PANTHER" id="PTHR35004:SF6">
    <property type="entry name" value="TRANSPOSASE"/>
    <property type="match status" value="1"/>
</dbReference>
<evidence type="ECO:0000259" key="1">
    <source>
        <dbReference type="PROSITE" id="PS50994"/>
    </source>
</evidence>
<dbReference type="GO" id="GO:0015074">
    <property type="term" value="P:DNA integration"/>
    <property type="evidence" value="ECO:0007669"/>
    <property type="project" value="InterPro"/>
</dbReference>
<protein>
    <submittedName>
        <fullName evidence="2">IS21 family transposase</fullName>
    </submittedName>
</protein>
<dbReference type="SUPFAM" id="SSF53098">
    <property type="entry name" value="Ribonuclease H-like"/>
    <property type="match status" value="1"/>
</dbReference>
<evidence type="ECO:0000313" key="3">
    <source>
        <dbReference type="Proteomes" id="UP000450457"/>
    </source>
</evidence>
<dbReference type="NCBIfam" id="NF033546">
    <property type="entry name" value="transpos_IS21"/>
    <property type="match status" value="1"/>
</dbReference>
<dbReference type="EMBL" id="WMFA01000025">
    <property type="protein sequence ID" value="MYL73146.1"/>
    <property type="molecule type" value="Genomic_DNA"/>
</dbReference>
<feature type="domain" description="Integrase catalytic" evidence="1">
    <location>
        <begin position="112"/>
        <end position="285"/>
    </location>
</feature>
<accession>A0A845FHQ5</accession>
<comment type="caution">
    <text evidence="2">The sequence shown here is derived from an EMBL/GenBank/DDBJ whole genome shotgun (WGS) entry which is preliminary data.</text>
</comment>
<dbReference type="RefSeq" id="WP_160917067.1">
    <property type="nucleotide sequence ID" value="NZ_WMFA01000025.1"/>
</dbReference>
<dbReference type="InterPro" id="IPR001584">
    <property type="entry name" value="Integrase_cat-core"/>
</dbReference>
<reference evidence="2 3" key="1">
    <citation type="submission" date="2019-11" db="EMBL/GenBank/DDBJ databases">
        <title>Genome sequences of 17 halophilic strains isolated from different environments.</title>
        <authorList>
            <person name="Furrow R.E."/>
        </authorList>
    </citation>
    <scope>NUCLEOTIDE SEQUENCE [LARGE SCALE GENOMIC DNA]</scope>
    <source>
        <strain evidence="2 3">SL-4</strain>
    </source>
</reference>